<feature type="short sequence motif" description="Q motif" evidence="9">
    <location>
        <begin position="54"/>
        <end position="82"/>
    </location>
</feature>
<comment type="similarity">
    <text evidence="10">Belongs to the DEAD box helicase family.</text>
</comment>
<comment type="domain">
    <text evidence="11">The Q motif is unique to and characteristic of the DEAD box family of RNA helicases and controls ATP binding and hydrolysis.</text>
</comment>
<evidence type="ECO:0000256" key="9">
    <source>
        <dbReference type="PROSITE-ProRule" id="PRU00552"/>
    </source>
</evidence>
<evidence type="ECO:0000256" key="8">
    <source>
        <dbReference type="ARBA" id="ARBA00022884"/>
    </source>
</evidence>
<evidence type="ECO:0000256" key="1">
    <source>
        <dbReference type="ARBA" id="ARBA00004604"/>
    </source>
</evidence>
<keyword evidence="3" id="KW-0698">rRNA processing</keyword>
<keyword evidence="4 10" id="KW-0547">Nucleotide-binding</keyword>
<dbReference type="GO" id="GO:0003723">
    <property type="term" value="F:RNA binding"/>
    <property type="evidence" value="ECO:0007669"/>
    <property type="project" value="UniProtKB-UniRule"/>
</dbReference>
<dbReference type="SMART" id="SM01178">
    <property type="entry name" value="DUF4217"/>
    <property type="match status" value="1"/>
</dbReference>
<evidence type="ECO:0000256" key="12">
    <source>
        <dbReference type="SAM" id="MobiDB-lite"/>
    </source>
</evidence>
<keyword evidence="6 10" id="KW-0347">Helicase</keyword>
<dbReference type="Proteomes" id="UP000009131">
    <property type="component" value="Unassembled WGS sequence"/>
</dbReference>
<evidence type="ECO:0000256" key="5">
    <source>
        <dbReference type="ARBA" id="ARBA00022801"/>
    </source>
</evidence>
<dbReference type="FunCoup" id="G7E6D8">
    <property type="interactions" value="765"/>
</dbReference>
<dbReference type="SMART" id="SM00490">
    <property type="entry name" value="HELICc"/>
    <property type="match status" value="1"/>
</dbReference>
<dbReference type="EMBL" id="BABT02000150">
    <property type="protein sequence ID" value="GAA98398.1"/>
    <property type="molecule type" value="Genomic_DNA"/>
</dbReference>
<dbReference type="GO" id="GO:0005730">
    <property type="term" value="C:nucleolus"/>
    <property type="evidence" value="ECO:0007669"/>
    <property type="project" value="UniProtKB-SubCell"/>
</dbReference>
<comment type="caution">
    <text evidence="16">The sequence shown here is derived from an EMBL/GenBank/DDBJ whole genome shotgun (WGS) entry which is preliminary data.</text>
</comment>
<evidence type="ECO:0000259" key="15">
    <source>
        <dbReference type="PROSITE" id="PS51195"/>
    </source>
</evidence>
<evidence type="ECO:0000313" key="17">
    <source>
        <dbReference type="Proteomes" id="UP000009131"/>
    </source>
</evidence>
<evidence type="ECO:0000313" key="16">
    <source>
        <dbReference type="EMBL" id="GAA98398.1"/>
    </source>
</evidence>
<dbReference type="HOGENOM" id="CLU_003041_26_1_1"/>
<feature type="region of interest" description="Disordered" evidence="12">
    <location>
        <begin position="1"/>
        <end position="37"/>
    </location>
</feature>
<dbReference type="Pfam" id="PF00271">
    <property type="entry name" value="Helicase_C"/>
    <property type="match status" value="1"/>
</dbReference>
<evidence type="ECO:0000259" key="13">
    <source>
        <dbReference type="PROSITE" id="PS51192"/>
    </source>
</evidence>
<accession>G7E6D8</accession>
<gene>
    <name evidence="16" type="primary">Mo05084</name>
    <name evidence="16" type="ORF">E5Q_05084</name>
</gene>
<dbReference type="Pfam" id="PF13959">
    <property type="entry name" value="CTE_SPB4"/>
    <property type="match status" value="1"/>
</dbReference>
<feature type="domain" description="DEAD-box RNA helicase Q" evidence="15">
    <location>
        <begin position="54"/>
        <end position="82"/>
    </location>
</feature>
<keyword evidence="8 11" id="KW-0694">RNA-binding</keyword>
<dbReference type="InterPro" id="IPR014001">
    <property type="entry name" value="Helicase_ATP-bd"/>
</dbReference>
<dbReference type="InterPro" id="IPR025313">
    <property type="entry name" value="SPB4-like_CTE"/>
</dbReference>
<evidence type="ECO:0000256" key="2">
    <source>
        <dbReference type="ARBA" id="ARBA00022517"/>
    </source>
</evidence>
<feature type="compositionally biased region" description="Basic and acidic residues" evidence="12">
    <location>
        <begin position="21"/>
        <end position="33"/>
    </location>
</feature>
<dbReference type="SMART" id="SM00487">
    <property type="entry name" value="DEXDc"/>
    <property type="match status" value="1"/>
</dbReference>
<evidence type="ECO:0000259" key="14">
    <source>
        <dbReference type="PROSITE" id="PS51194"/>
    </source>
</evidence>
<dbReference type="PROSITE" id="PS51192">
    <property type="entry name" value="HELICASE_ATP_BIND_1"/>
    <property type="match status" value="1"/>
</dbReference>
<dbReference type="InterPro" id="IPR001650">
    <property type="entry name" value="Helicase_C-like"/>
</dbReference>
<sequence>MSMTKTQTRRPSAKAKGKQRQNNDPRQARRQRDEEELQRTATEIANLDLTASYSTFADLPLCTPTAAGLKAAYFTNLTPIQSRALPLALQGKDVLGAAPTGSGKTLAFLVPLLDLLYRKKWGPMDGLGALVISPTRELAVQIFEVLRKIGTQHSFSAGLVIGGKSLHEEKERLARMNILVATPGRLLQHMDQTIGFDADNLQLLVLDEADRILDMGFSKSLNAIVANLPPTRQTLLFSATQTKNVKDLARLSLKDPEYVYARTLTADPAVGAQPVAEASRDEATLQVPVGLEQHYMVVPLDKKLDLLWSFIKTHLYTKTIVFLSSCKQVRFVHETFRHMRPGVPLLHLHGRQKQAKRLEIYDRFTSSKHTVMFATDVAARGLDFPAVDWVIQFDCPEDADTYVHRVGRTARYQSTGKALLFLCPSEEEGMTKRLADKGLEVNRIVAREAKQQSTHHQVQSIAFQFPEIKFIAQRAFISYVKSIHLQKDKSVFMLDEYPLEKYATSLGLAGAPQIRFVSKAEASSRKNADWSLENVKTQPIVGDASSDEEPTHLSDVAEDSASESAEAEVATFAPLSQRKSSKTKVDRMFGRQNNNILSDHYSKVVNHGSDAVDESEDEFITMKRTDHGLDEDNLPESAYLSKRKIKAGQSKKAMLSKRGVPTKTTFDDEGHARADNAVQREEDFIAQGDVQELGRQFVAAERAALQTIDVDDKALAKAKRREKKRKRKLANAGGAEETRAELAVSSDDDGYVSPDFDDIDLQPTPKHGRLDATSAADEERPNLEAQALLALSNRR</sequence>
<dbReference type="InterPro" id="IPR027417">
    <property type="entry name" value="P-loop_NTPase"/>
</dbReference>
<dbReference type="PROSITE" id="PS51195">
    <property type="entry name" value="Q_MOTIF"/>
    <property type="match status" value="1"/>
</dbReference>
<dbReference type="InParanoid" id="G7E6D8"/>
<dbReference type="STRING" id="764103.G7E6D8"/>
<dbReference type="GO" id="GO:0005524">
    <property type="term" value="F:ATP binding"/>
    <property type="evidence" value="ECO:0007669"/>
    <property type="project" value="UniProtKB-UniRule"/>
</dbReference>
<reference evidence="16 17" key="2">
    <citation type="journal article" date="2012" name="Open Biol.">
        <title>Characteristics of nucleosomes and linker DNA regions on the genome of the basidiomycete Mixia osmundae revealed by mono- and dinucleosome mapping.</title>
        <authorList>
            <person name="Nishida H."/>
            <person name="Kondo S."/>
            <person name="Matsumoto T."/>
            <person name="Suzuki Y."/>
            <person name="Yoshikawa H."/>
            <person name="Taylor T.D."/>
            <person name="Sugiyama J."/>
        </authorList>
    </citation>
    <scope>NUCLEOTIDE SEQUENCE [LARGE SCALE GENOMIC DNA]</scope>
    <source>
        <strain evidence="17">CBS 9802 / IAM 14324 / JCM 22182 / KY 12970</strain>
    </source>
</reference>
<dbReference type="OrthoDB" id="10259640at2759"/>
<dbReference type="PROSITE" id="PS51194">
    <property type="entry name" value="HELICASE_CTER"/>
    <property type="match status" value="1"/>
</dbReference>
<dbReference type="EC" id="3.6.4.13" evidence="11"/>
<evidence type="ECO:0000256" key="11">
    <source>
        <dbReference type="RuleBase" id="RU365068"/>
    </source>
</evidence>
<dbReference type="InterPro" id="IPR000629">
    <property type="entry name" value="RNA-helicase_DEAD-box_CS"/>
</dbReference>
<dbReference type="Pfam" id="PF00270">
    <property type="entry name" value="DEAD"/>
    <property type="match status" value="1"/>
</dbReference>
<dbReference type="AlphaFoldDB" id="G7E6D8"/>
<dbReference type="CDD" id="cd17941">
    <property type="entry name" value="DEADc_DDX10"/>
    <property type="match status" value="1"/>
</dbReference>
<evidence type="ECO:0000256" key="3">
    <source>
        <dbReference type="ARBA" id="ARBA00022552"/>
    </source>
</evidence>
<dbReference type="CDD" id="cd18787">
    <property type="entry name" value="SF2_C_DEAD"/>
    <property type="match status" value="1"/>
</dbReference>
<evidence type="ECO:0000256" key="6">
    <source>
        <dbReference type="ARBA" id="ARBA00022806"/>
    </source>
</evidence>
<reference evidence="16 17" key="1">
    <citation type="journal article" date="2011" name="J. Gen. Appl. Microbiol.">
        <title>Draft genome sequencing of the enigmatic basidiomycete Mixia osmundae.</title>
        <authorList>
            <person name="Nishida H."/>
            <person name="Nagatsuka Y."/>
            <person name="Sugiyama J."/>
        </authorList>
    </citation>
    <scope>NUCLEOTIDE SEQUENCE [LARGE SCALE GENOMIC DNA]</scope>
    <source>
        <strain evidence="17">CBS 9802 / IAM 14324 / JCM 22182 / KY 12970</strain>
    </source>
</reference>
<keyword evidence="5 10" id="KW-0378">Hydrolase</keyword>
<evidence type="ECO:0000256" key="4">
    <source>
        <dbReference type="ARBA" id="ARBA00022741"/>
    </source>
</evidence>
<dbReference type="PROSITE" id="PS00039">
    <property type="entry name" value="DEAD_ATP_HELICASE"/>
    <property type="match status" value="1"/>
</dbReference>
<dbReference type="SUPFAM" id="SSF52540">
    <property type="entry name" value="P-loop containing nucleoside triphosphate hydrolases"/>
    <property type="match status" value="1"/>
</dbReference>
<proteinExistence type="inferred from homology"/>
<comment type="catalytic activity">
    <reaction evidence="11">
        <text>ATP + H2O = ADP + phosphate + H(+)</text>
        <dbReference type="Rhea" id="RHEA:13065"/>
        <dbReference type="ChEBI" id="CHEBI:15377"/>
        <dbReference type="ChEBI" id="CHEBI:15378"/>
        <dbReference type="ChEBI" id="CHEBI:30616"/>
        <dbReference type="ChEBI" id="CHEBI:43474"/>
        <dbReference type="ChEBI" id="CHEBI:456216"/>
        <dbReference type="EC" id="3.6.4.13"/>
    </reaction>
</comment>
<dbReference type="eggNOG" id="KOG0343">
    <property type="taxonomic scope" value="Eukaryota"/>
</dbReference>
<feature type="compositionally biased region" description="Acidic residues" evidence="12">
    <location>
        <begin position="746"/>
        <end position="760"/>
    </location>
</feature>
<dbReference type="PANTHER" id="PTHR24031">
    <property type="entry name" value="RNA HELICASE"/>
    <property type="match status" value="1"/>
</dbReference>
<dbReference type="GO" id="GO:0003724">
    <property type="term" value="F:RNA helicase activity"/>
    <property type="evidence" value="ECO:0007669"/>
    <property type="project" value="UniProtKB-EC"/>
</dbReference>
<dbReference type="Gene3D" id="3.40.50.300">
    <property type="entry name" value="P-loop containing nucleotide triphosphate hydrolases"/>
    <property type="match status" value="2"/>
</dbReference>
<feature type="region of interest" description="Disordered" evidence="12">
    <location>
        <begin position="538"/>
        <end position="560"/>
    </location>
</feature>
<organism evidence="16 17">
    <name type="scientific">Mixia osmundae (strain CBS 9802 / IAM 14324 / JCM 22182 / KY 12970)</name>
    <dbReference type="NCBI Taxonomy" id="764103"/>
    <lineage>
        <taxon>Eukaryota</taxon>
        <taxon>Fungi</taxon>
        <taxon>Dikarya</taxon>
        <taxon>Basidiomycota</taxon>
        <taxon>Pucciniomycotina</taxon>
        <taxon>Mixiomycetes</taxon>
        <taxon>Mixiales</taxon>
        <taxon>Mixiaceae</taxon>
        <taxon>Mixia</taxon>
    </lineage>
</organism>
<feature type="compositionally biased region" description="Basic residues" evidence="12">
    <location>
        <begin position="7"/>
        <end position="19"/>
    </location>
</feature>
<keyword evidence="7 10" id="KW-0067">ATP-binding</keyword>
<comment type="function">
    <text evidence="11">RNA helicase.</text>
</comment>
<feature type="region of interest" description="Disordered" evidence="12">
    <location>
        <begin position="719"/>
        <end position="782"/>
    </location>
</feature>
<evidence type="ECO:0000256" key="10">
    <source>
        <dbReference type="RuleBase" id="RU000492"/>
    </source>
</evidence>
<feature type="domain" description="Helicase C-terminal" evidence="14">
    <location>
        <begin position="290"/>
        <end position="462"/>
    </location>
</feature>
<protein>
    <recommendedName>
        <fullName evidence="11">ATP-dependent RNA helicase</fullName>
        <ecNumber evidence="11">3.6.4.13</ecNumber>
    </recommendedName>
</protein>
<evidence type="ECO:0000256" key="7">
    <source>
        <dbReference type="ARBA" id="ARBA00022840"/>
    </source>
</evidence>
<keyword evidence="2" id="KW-0690">Ribosome biogenesis</keyword>
<dbReference type="InterPro" id="IPR011545">
    <property type="entry name" value="DEAD/DEAH_box_helicase_dom"/>
</dbReference>
<feature type="compositionally biased region" description="Basic residues" evidence="12">
    <location>
        <begin position="719"/>
        <end position="729"/>
    </location>
</feature>
<keyword evidence="17" id="KW-1185">Reference proteome</keyword>
<dbReference type="InterPro" id="IPR014014">
    <property type="entry name" value="RNA_helicase_DEAD_Q_motif"/>
</dbReference>
<comment type="subcellular location">
    <subcellularLocation>
        <location evidence="1">Nucleus</location>
        <location evidence="1">Nucleolus</location>
    </subcellularLocation>
</comment>
<feature type="domain" description="Helicase ATP-binding" evidence="13">
    <location>
        <begin position="85"/>
        <end position="259"/>
    </location>
</feature>
<dbReference type="GO" id="GO:0006364">
    <property type="term" value="P:rRNA processing"/>
    <property type="evidence" value="ECO:0007669"/>
    <property type="project" value="UniProtKB-KW"/>
</dbReference>
<dbReference type="GO" id="GO:0016887">
    <property type="term" value="F:ATP hydrolysis activity"/>
    <property type="evidence" value="ECO:0007669"/>
    <property type="project" value="RHEA"/>
</dbReference>
<name>G7E6D8_MIXOS</name>